<evidence type="ECO:0000256" key="1">
    <source>
        <dbReference type="SAM" id="MobiDB-lite"/>
    </source>
</evidence>
<feature type="non-terminal residue" evidence="3">
    <location>
        <position position="360"/>
    </location>
</feature>
<reference evidence="3 4" key="1">
    <citation type="submission" date="2015-07" db="EMBL/GenBank/DDBJ databases">
        <title>The genome of Dufourea novaeangliae.</title>
        <authorList>
            <person name="Pan H."/>
            <person name="Kapheim K."/>
        </authorList>
    </citation>
    <scope>NUCLEOTIDE SEQUENCE [LARGE SCALE GENOMIC DNA]</scope>
    <source>
        <strain evidence="3">0120121106</strain>
        <tissue evidence="3">Whole body</tissue>
    </source>
</reference>
<sequence>SFGQLTEVYSDSTGIDYTVITALITNKGSSSSSYRARITDCPRGLPAAVNKSLVKYESSSPTPSTFFSCSFFFFFFFFFFLLASFPLVMLLNRDGEPVARREIRVRKMDRCYCLRHCKCSCEGNALGTICEPMSLENYHAAGFRGSLPSMAYQFFAWCKPIDIVCLFLIAVLLLLLLMGFVKWLIGLCVPTVSRWGLDTMIEADKMKKYFEKDLRSRPVVLDQFGTPVHPDTCRKTVRICNRKLEFFLNLIFFFIYPFATCHWHCTRKSKRPSSQPSCTELSKVKSTSKGKSPVFHIPRVLCYTINPRIQPSPKSEKDEPSPAVVCVSTYGDSINSKMEAEDTKYVIDELKKSQESLKNH</sequence>
<organism evidence="3 4">
    <name type="scientific">Dufourea novaeangliae</name>
    <name type="common">Sweat bee</name>
    <dbReference type="NCBI Taxonomy" id="178035"/>
    <lineage>
        <taxon>Eukaryota</taxon>
        <taxon>Metazoa</taxon>
        <taxon>Ecdysozoa</taxon>
        <taxon>Arthropoda</taxon>
        <taxon>Hexapoda</taxon>
        <taxon>Insecta</taxon>
        <taxon>Pterygota</taxon>
        <taxon>Neoptera</taxon>
        <taxon>Endopterygota</taxon>
        <taxon>Hymenoptera</taxon>
        <taxon>Apocrita</taxon>
        <taxon>Aculeata</taxon>
        <taxon>Apoidea</taxon>
        <taxon>Anthophila</taxon>
        <taxon>Halictidae</taxon>
        <taxon>Rophitinae</taxon>
        <taxon>Dufourea</taxon>
    </lineage>
</organism>
<keyword evidence="2" id="KW-0812">Transmembrane</keyword>
<feature type="non-terminal residue" evidence="3">
    <location>
        <position position="1"/>
    </location>
</feature>
<protein>
    <submittedName>
        <fullName evidence="3">Uncharacterized protein</fullName>
    </submittedName>
</protein>
<dbReference type="STRING" id="178035.A0A154P4Q9"/>
<evidence type="ECO:0000313" key="3">
    <source>
        <dbReference type="EMBL" id="KZC06198.1"/>
    </source>
</evidence>
<keyword evidence="2" id="KW-0472">Membrane</keyword>
<dbReference type="AlphaFoldDB" id="A0A154P4Q9"/>
<name>A0A154P4Q9_DUFNO</name>
<feature type="transmembrane region" description="Helical" evidence="2">
    <location>
        <begin position="65"/>
        <end position="91"/>
    </location>
</feature>
<dbReference type="Proteomes" id="UP000076502">
    <property type="component" value="Unassembled WGS sequence"/>
</dbReference>
<keyword evidence="2" id="KW-1133">Transmembrane helix</keyword>
<feature type="compositionally biased region" description="Polar residues" evidence="1">
    <location>
        <begin position="272"/>
        <end position="290"/>
    </location>
</feature>
<gene>
    <name evidence="3" type="ORF">WN55_10107</name>
</gene>
<dbReference type="EMBL" id="KQ434809">
    <property type="protein sequence ID" value="KZC06198.1"/>
    <property type="molecule type" value="Genomic_DNA"/>
</dbReference>
<evidence type="ECO:0000313" key="4">
    <source>
        <dbReference type="Proteomes" id="UP000076502"/>
    </source>
</evidence>
<feature type="transmembrane region" description="Helical" evidence="2">
    <location>
        <begin position="163"/>
        <end position="185"/>
    </location>
</feature>
<proteinExistence type="predicted"/>
<feature type="transmembrane region" description="Helical" evidence="2">
    <location>
        <begin position="246"/>
        <end position="265"/>
    </location>
</feature>
<evidence type="ECO:0000256" key="2">
    <source>
        <dbReference type="SAM" id="Phobius"/>
    </source>
</evidence>
<keyword evidence="4" id="KW-1185">Reference proteome</keyword>
<feature type="region of interest" description="Disordered" evidence="1">
    <location>
        <begin position="268"/>
        <end position="291"/>
    </location>
</feature>
<accession>A0A154P4Q9</accession>